<evidence type="ECO:0000313" key="2">
    <source>
        <dbReference type="Proteomes" id="UP000015105"/>
    </source>
</evidence>
<evidence type="ECO:0000313" key="1">
    <source>
        <dbReference type="EnsemblPlants" id="AET7Gv20121200.43"/>
    </source>
</evidence>
<sequence>SCARGSPKRQEIFKKLGLFQVCSIVIYVVAKPVHLHGLVACDMCHIVFAGALYRGS</sequence>
<dbReference type="Gramene" id="AET7Gv20121200.43">
    <property type="protein sequence ID" value="AET7Gv20121200.43"/>
    <property type="gene ID" value="AET7Gv20121200"/>
</dbReference>
<accession>A0A453QI01</accession>
<reference evidence="1" key="5">
    <citation type="journal article" date="2021" name="G3 (Bethesda)">
        <title>Aegilops tauschii genome assembly Aet v5.0 features greater sequence contiguity and improved annotation.</title>
        <authorList>
            <person name="Wang L."/>
            <person name="Zhu T."/>
            <person name="Rodriguez J.C."/>
            <person name="Deal K.R."/>
            <person name="Dubcovsky J."/>
            <person name="McGuire P.E."/>
            <person name="Lux T."/>
            <person name="Spannagl M."/>
            <person name="Mayer K.F.X."/>
            <person name="Baldrich P."/>
            <person name="Meyers B.C."/>
            <person name="Huo N."/>
            <person name="Gu Y.Q."/>
            <person name="Zhou H."/>
            <person name="Devos K.M."/>
            <person name="Bennetzen J.L."/>
            <person name="Unver T."/>
            <person name="Budak H."/>
            <person name="Gulick P.J."/>
            <person name="Galiba G."/>
            <person name="Kalapos B."/>
            <person name="Nelson D.R."/>
            <person name="Li P."/>
            <person name="You F.M."/>
            <person name="Luo M.C."/>
            <person name="Dvorak J."/>
        </authorList>
    </citation>
    <scope>NUCLEOTIDE SEQUENCE [LARGE SCALE GENOMIC DNA]</scope>
    <source>
        <strain evidence="1">cv. AL8/78</strain>
    </source>
</reference>
<reference evidence="2" key="2">
    <citation type="journal article" date="2017" name="Nat. Plants">
        <title>The Aegilops tauschii genome reveals multiple impacts of transposons.</title>
        <authorList>
            <person name="Zhao G."/>
            <person name="Zou C."/>
            <person name="Li K."/>
            <person name="Wang K."/>
            <person name="Li T."/>
            <person name="Gao L."/>
            <person name="Zhang X."/>
            <person name="Wang H."/>
            <person name="Yang Z."/>
            <person name="Liu X."/>
            <person name="Jiang W."/>
            <person name="Mao L."/>
            <person name="Kong X."/>
            <person name="Jiao Y."/>
            <person name="Jia J."/>
        </authorList>
    </citation>
    <scope>NUCLEOTIDE SEQUENCE [LARGE SCALE GENOMIC DNA]</scope>
    <source>
        <strain evidence="2">cv. AL8/78</strain>
    </source>
</reference>
<name>A0A453QI01_AEGTS</name>
<keyword evidence="2" id="KW-1185">Reference proteome</keyword>
<dbReference type="AlphaFoldDB" id="A0A453QI01"/>
<protein>
    <submittedName>
        <fullName evidence="1">Uncharacterized protein</fullName>
    </submittedName>
</protein>
<proteinExistence type="predicted"/>
<reference evidence="1" key="3">
    <citation type="journal article" date="2017" name="Nature">
        <title>Genome sequence of the progenitor of the wheat D genome Aegilops tauschii.</title>
        <authorList>
            <person name="Luo M.C."/>
            <person name="Gu Y.Q."/>
            <person name="Puiu D."/>
            <person name="Wang H."/>
            <person name="Twardziok S.O."/>
            <person name="Deal K.R."/>
            <person name="Huo N."/>
            <person name="Zhu T."/>
            <person name="Wang L."/>
            <person name="Wang Y."/>
            <person name="McGuire P.E."/>
            <person name="Liu S."/>
            <person name="Long H."/>
            <person name="Ramasamy R.K."/>
            <person name="Rodriguez J.C."/>
            <person name="Van S.L."/>
            <person name="Yuan L."/>
            <person name="Wang Z."/>
            <person name="Xia Z."/>
            <person name="Xiao L."/>
            <person name="Anderson O.D."/>
            <person name="Ouyang S."/>
            <person name="Liang Y."/>
            <person name="Zimin A.V."/>
            <person name="Pertea G."/>
            <person name="Qi P."/>
            <person name="Bennetzen J.L."/>
            <person name="Dai X."/>
            <person name="Dawson M.W."/>
            <person name="Muller H.G."/>
            <person name="Kugler K."/>
            <person name="Rivarola-Duarte L."/>
            <person name="Spannagl M."/>
            <person name="Mayer K.F.X."/>
            <person name="Lu F.H."/>
            <person name="Bevan M.W."/>
            <person name="Leroy P."/>
            <person name="Li P."/>
            <person name="You F.M."/>
            <person name="Sun Q."/>
            <person name="Liu Z."/>
            <person name="Lyons E."/>
            <person name="Wicker T."/>
            <person name="Salzberg S.L."/>
            <person name="Devos K.M."/>
            <person name="Dvorak J."/>
        </authorList>
    </citation>
    <scope>NUCLEOTIDE SEQUENCE [LARGE SCALE GENOMIC DNA]</scope>
    <source>
        <strain evidence="1">cv. AL8/78</strain>
    </source>
</reference>
<dbReference type="EnsemblPlants" id="AET7Gv20121200.43">
    <property type="protein sequence ID" value="AET7Gv20121200.43"/>
    <property type="gene ID" value="AET7Gv20121200"/>
</dbReference>
<dbReference type="Proteomes" id="UP000015105">
    <property type="component" value="Chromosome 7D"/>
</dbReference>
<organism evidence="1 2">
    <name type="scientific">Aegilops tauschii subsp. strangulata</name>
    <name type="common">Goatgrass</name>
    <dbReference type="NCBI Taxonomy" id="200361"/>
    <lineage>
        <taxon>Eukaryota</taxon>
        <taxon>Viridiplantae</taxon>
        <taxon>Streptophyta</taxon>
        <taxon>Embryophyta</taxon>
        <taxon>Tracheophyta</taxon>
        <taxon>Spermatophyta</taxon>
        <taxon>Magnoliopsida</taxon>
        <taxon>Liliopsida</taxon>
        <taxon>Poales</taxon>
        <taxon>Poaceae</taxon>
        <taxon>BOP clade</taxon>
        <taxon>Pooideae</taxon>
        <taxon>Triticodae</taxon>
        <taxon>Triticeae</taxon>
        <taxon>Triticinae</taxon>
        <taxon>Aegilops</taxon>
    </lineage>
</organism>
<reference evidence="1" key="4">
    <citation type="submission" date="2019-03" db="UniProtKB">
        <authorList>
            <consortium name="EnsemblPlants"/>
        </authorList>
    </citation>
    <scope>IDENTIFICATION</scope>
</reference>
<reference evidence="2" key="1">
    <citation type="journal article" date="2014" name="Science">
        <title>Ancient hybridizations among the ancestral genomes of bread wheat.</title>
        <authorList>
            <consortium name="International Wheat Genome Sequencing Consortium,"/>
            <person name="Marcussen T."/>
            <person name="Sandve S.R."/>
            <person name="Heier L."/>
            <person name="Spannagl M."/>
            <person name="Pfeifer M."/>
            <person name="Jakobsen K.S."/>
            <person name="Wulff B.B."/>
            <person name="Steuernagel B."/>
            <person name="Mayer K.F."/>
            <person name="Olsen O.A."/>
        </authorList>
    </citation>
    <scope>NUCLEOTIDE SEQUENCE [LARGE SCALE GENOMIC DNA]</scope>
    <source>
        <strain evidence="2">cv. AL8/78</strain>
    </source>
</reference>